<evidence type="ECO:0000256" key="5">
    <source>
        <dbReference type="ARBA" id="ARBA00022898"/>
    </source>
</evidence>
<dbReference type="InterPro" id="IPR050103">
    <property type="entry name" value="Class-III_PLP-dep_AT"/>
</dbReference>
<organism evidence="6">
    <name type="scientific">hydrothermal vent metagenome</name>
    <dbReference type="NCBI Taxonomy" id="652676"/>
    <lineage>
        <taxon>unclassified sequences</taxon>
        <taxon>metagenomes</taxon>
        <taxon>ecological metagenomes</taxon>
    </lineage>
</organism>
<dbReference type="InterPro" id="IPR015424">
    <property type="entry name" value="PyrdxlP-dep_Trfase"/>
</dbReference>
<keyword evidence="4 6" id="KW-0808">Transferase</keyword>
<dbReference type="GO" id="GO:0034386">
    <property type="term" value="F:4-aminobutyrate:2-oxoglutarate transaminase activity"/>
    <property type="evidence" value="ECO:0007669"/>
    <property type="project" value="UniProtKB-EC"/>
</dbReference>
<evidence type="ECO:0000256" key="1">
    <source>
        <dbReference type="ARBA" id="ARBA00001933"/>
    </source>
</evidence>
<dbReference type="PIRSF" id="PIRSF000521">
    <property type="entry name" value="Transaminase_4ab_Lys_Orn"/>
    <property type="match status" value="1"/>
</dbReference>
<dbReference type="InterPro" id="IPR005814">
    <property type="entry name" value="Aminotrans_3"/>
</dbReference>
<dbReference type="PANTHER" id="PTHR11986:SF58">
    <property type="entry name" value="LEUCINE_METHIONINE RACEMASE"/>
    <property type="match status" value="1"/>
</dbReference>
<keyword evidence="3 6" id="KW-0032">Aminotransferase</keyword>
<dbReference type="FunFam" id="3.40.640.10:FF:000013">
    <property type="entry name" value="4-aminobutyrate aminotransferase"/>
    <property type="match status" value="1"/>
</dbReference>
<dbReference type="EC" id="2.6.1.19" evidence="6"/>
<evidence type="ECO:0000313" key="6">
    <source>
        <dbReference type="EMBL" id="VAV85844.1"/>
    </source>
</evidence>
<evidence type="ECO:0000256" key="4">
    <source>
        <dbReference type="ARBA" id="ARBA00022679"/>
    </source>
</evidence>
<dbReference type="Gene3D" id="3.40.640.10">
    <property type="entry name" value="Type I PLP-dependent aspartate aminotransferase-like (Major domain)"/>
    <property type="match status" value="1"/>
</dbReference>
<dbReference type="CDD" id="cd00610">
    <property type="entry name" value="OAT_like"/>
    <property type="match status" value="1"/>
</dbReference>
<comment type="cofactor">
    <cofactor evidence="1">
        <name>pyridoxal 5'-phosphate</name>
        <dbReference type="ChEBI" id="CHEBI:597326"/>
    </cofactor>
</comment>
<dbReference type="GO" id="GO:0030170">
    <property type="term" value="F:pyridoxal phosphate binding"/>
    <property type="evidence" value="ECO:0007669"/>
    <property type="project" value="InterPro"/>
</dbReference>
<dbReference type="InterPro" id="IPR015421">
    <property type="entry name" value="PyrdxlP-dep_Trfase_major"/>
</dbReference>
<dbReference type="PROSITE" id="PS00600">
    <property type="entry name" value="AA_TRANSFER_CLASS_3"/>
    <property type="match status" value="1"/>
</dbReference>
<protein>
    <submittedName>
        <fullName evidence="6">Gamma-aminobutyrate:alpha-ketoglutarate aminotransferase</fullName>
        <ecNumber evidence="6">2.6.1.19</ecNumber>
    </submittedName>
</protein>
<evidence type="ECO:0000256" key="2">
    <source>
        <dbReference type="ARBA" id="ARBA00008954"/>
    </source>
</evidence>
<dbReference type="Pfam" id="PF00202">
    <property type="entry name" value="Aminotran_3"/>
    <property type="match status" value="1"/>
</dbReference>
<gene>
    <name evidence="6" type="ORF">MNBD_DELTA01-623</name>
</gene>
<evidence type="ECO:0000256" key="3">
    <source>
        <dbReference type="ARBA" id="ARBA00022576"/>
    </source>
</evidence>
<dbReference type="GO" id="GO:0042802">
    <property type="term" value="F:identical protein binding"/>
    <property type="evidence" value="ECO:0007669"/>
    <property type="project" value="TreeGrafter"/>
</dbReference>
<dbReference type="PANTHER" id="PTHR11986">
    <property type="entry name" value="AMINOTRANSFERASE CLASS III"/>
    <property type="match status" value="1"/>
</dbReference>
<keyword evidence="5" id="KW-0663">Pyridoxal phosphate</keyword>
<dbReference type="Gene3D" id="3.90.1150.10">
    <property type="entry name" value="Aspartate Aminotransferase, domain 1"/>
    <property type="match status" value="1"/>
</dbReference>
<dbReference type="SUPFAM" id="SSF53383">
    <property type="entry name" value="PLP-dependent transferases"/>
    <property type="match status" value="1"/>
</dbReference>
<name>A0A3B0QWC0_9ZZZZ</name>
<comment type="similarity">
    <text evidence="2">Belongs to the class-III pyridoxal-phosphate-dependent aminotransferase family.</text>
</comment>
<dbReference type="NCBIfam" id="NF005993">
    <property type="entry name" value="PRK08117.1"/>
    <property type="match status" value="1"/>
</dbReference>
<dbReference type="InterPro" id="IPR015422">
    <property type="entry name" value="PyrdxlP-dep_Trfase_small"/>
</dbReference>
<dbReference type="EMBL" id="UOEA01000103">
    <property type="protein sequence ID" value="VAV85844.1"/>
    <property type="molecule type" value="Genomic_DNA"/>
</dbReference>
<dbReference type="AlphaFoldDB" id="A0A3B0QWC0"/>
<proteinExistence type="inferred from homology"/>
<accession>A0A3B0QWC0</accession>
<dbReference type="InterPro" id="IPR049704">
    <property type="entry name" value="Aminotrans_3_PPA_site"/>
</dbReference>
<reference evidence="6" key="1">
    <citation type="submission" date="2018-06" db="EMBL/GenBank/DDBJ databases">
        <authorList>
            <person name="Zhirakovskaya E."/>
        </authorList>
    </citation>
    <scope>NUCLEOTIDE SEQUENCE</scope>
</reference>
<sequence length="425" mass="46143">MSDLKERAENVLAPALAYHTEITVENAKGLIIEATDGKKYIDFCSGLATTNLGHLPPTVIKAVENQLKRFIHSGCIFYYDSVVELAERLADRAPGDIGMFFFSNSGAEAVEGAIKLARFHTGRQGIIAFTGSFHGRTMGAATLTASSSKYRRGYHPLLPSVYHAPYPYCYRCPVGQIKGECENQCLGQIDNIFECLITPGEVACIIIEPILGEGGYSVPPSAYMQKLRKLCTNHGIMLIADEVQTGMGRTGKWFAMEHYEVVPDIITIGKGIASGFPLSAVASSKAIMGNWTVGMHGTTFGGNPVSCAAAVAVIDTIEKDNLLENVEKVSAYAIERLKGMMAKHKVIGDVRGKGFMIGIELIKEDKKPDALSTTKMLKACEDRGLLVVECGKYKNVVRLMPPMTTTKEEMARALDIFKDALGDLA</sequence>